<feature type="transmembrane region" description="Helical" evidence="1">
    <location>
        <begin position="12"/>
        <end position="33"/>
    </location>
</feature>
<name>A0A7J7JQ62_BUGNE</name>
<evidence type="ECO:0000313" key="3">
    <source>
        <dbReference type="Proteomes" id="UP000593567"/>
    </source>
</evidence>
<gene>
    <name evidence="2" type="ORF">EB796_013606</name>
</gene>
<proteinExistence type="predicted"/>
<reference evidence="2" key="1">
    <citation type="submission" date="2020-06" db="EMBL/GenBank/DDBJ databases">
        <title>Draft genome of Bugula neritina, a colonial animal packing powerful symbionts and potential medicines.</title>
        <authorList>
            <person name="Rayko M."/>
        </authorList>
    </citation>
    <scope>NUCLEOTIDE SEQUENCE [LARGE SCALE GENOMIC DNA]</scope>
    <source>
        <strain evidence="2">Kwan_BN1</strain>
    </source>
</reference>
<keyword evidence="1" id="KW-0472">Membrane</keyword>
<organism evidence="2 3">
    <name type="scientific">Bugula neritina</name>
    <name type="common">Brown bryozoan</name>
    <name type="synonym">Sertularia neritina</name>
    <dbReference type="NCBI Taxonomy" id="10212"/>
    <lineage>
        <taxon>Eukaryota</taxon>
        <taxon>Metazoa</taxon>
        <taxon>Spiralia</taxon>
        <taxon>Lophotrochozoa</taxon>
        <taxon>Bryozoa</taxon>
        <taxon>Gymnolaemata</taxon>
        <taxon>Cheilostomatida</taxon>
        <taxon>Flustrina</taxon>
        <taxon>Buguloidea</taxon>
        <taxon>Bugulidae</taxon>
        <taxon>Bugula</taxon>
    </lineage>
</organism>
<accession>A0A7J7JQ62</accession>
<keyword evidence="1" id="KW-1133">Transmembrane helix</keyword>
<keyword evidence="1" id="KW-0812">Transmembrane</keyword>
<dbReference type="EMBL" id="VXIV02001991">
    <property type="protein sequence ID" value="KAF6028095.1"/>
    <property type="molecule type" value="Genomic_DNA"/>
</dbReference>
<comment type="caution">
    <text evidence="2">The sequence shown here is derived from an EMBL/GenBank/DDBJ whole genome shotgun (WGS) entry which is preliminary data.</text>
</comment>
<keyword evidence="3" id="KW-1185">Reference proteome</keyword>
<dbReference type="AlphaFoldDB" id="A0A7J7JQ62"/>
<sequence>MTLQFNDILNILLNNIFVLLPFSHSLWVTFYAVSVAQSKLPLLISTAGGDMPGHDIPQCVKDRGRRMSRSASCMSELIRQELSDYVDNKSEHLPSLVSSSSQIIDKQKLSFNTEVNLTQMSGGDGEAERQRDINRFFSPHPKCLRQHSTNRKEHISV</sequence>
<evidence type="ECO:0000256" key="1">
    <source>
        <dbReference type="SAM" id="Phobius"/>
    </source>
</evidence>
<evidence type="ECO:0000313" key="2">
    <source>
        <dbReference type="EMBL" id="KAF6028095.1"/>
    </source>
</evidence>
<dbReference type="Proteomes" id="UP000593567">
    <property type="component" value="Unassembled WGS sequence"/>
</dbReference>
<protein>
    <submittedName>
        <fullName evidence="2">Uncharacterized protein</fullName>
    </submittedName>
</protein>